<dbReference type="InterPro" id="IPR012338">
    <property type="entry name" value="Beta-lactam/transpept-like"/>
</dbReference>
<keyword evidence="6" id="KW-1185">Reference proteome</keyword>
<dbReference type="InterPro" id="IPR050515">
    <property type="entry name" value="Beta-lactam/transpept"/>
</dbReference>
<dbReference type="InterPro" id="IPR036138">
    <property type="entry name" value="PBP_dimer_sf"/>
</dbReference>
<dbReference type="Pfam" id="PF03717">
    <property type="entry name" value="PBP_dimer"/>
    <property type="match status" value="1"/>
</dbReference>
<dbReference type="PANTHER" id="PTHR30627:SF1">
    <property type="entry name" value="PEPTIDOGLYCAN D,D-TRANSPEPTIDASE FTSI"/>
    <property type="match status" value="1"/>
</dbReference>
<protein>
    <recommendedName>
        <fullName evidence="7">Penicillin-binding protein transpeptidase domain-containing protein</fullName>
    </recommendedName>
</protein>
<evidence type="ECO:0000259" key="3">
    <source>
        <dbReference type="Pfam" id="PF00905"/>
    </source>
</evidence>
<dbReference type="Pfam" id="PF00905">
    <property type="entry name" value="Transpeptidase"/>
    <property type="match status" value="1"/>
</dbReference>
<evidence type="ECO:0000313" key="5">
    <source>
        <dbReference type="EMBL" id="KIX85177.1"/>
    </source>
</evidence>
<comment type="caution">
    <text evidence="5">The sequence shown here is derived from an EMBL/GenBank/DDBJ whole genome shotgun (WGS) entry which is preliminary data.</text>
</comment>
<sequence>MYTRNWPLAALFGLLCCAYGAIVIHLYIIQISHTHKYIQLGQRQYHITVTKRPERAAIYDRHGVILAMNKNAVAAFVTPYKLHTPERTRLFIKSNFPEAYKRLEAQPNSSFLYIKRKLTEYELEMIAQENLEDIKLLHEPSRFYPHPTVAQIIGFTDIDNKGIAGIEQMYDMHLSGSPTTYQVERDARSGRYYFARQTTQQGVSSRPINLTIDAHLQFLVTEHLYKTMERTQAKSAGAIIVDPATGNILTLASVPSFDPENISVQQTDYISSPLLVHAYELGSVIKPFCALAALAENCVTMDELIDCKNVATTTIGGRKVNTTRSSVRGIVSFKEVISSSNNIGIAQVATRLGSRLYDHYIKLGFGARTNVGYPAEHAGKVNHPKNWSLQSLLSLSYGYEISATMTQLARAFCIIARNGWDVQLNLVASHQGNAPASTRIYPAEVIEQVQELLRLTAQKGTAQRTQLPGYDVLSKTGTANLIEQGQYNPDKNLFTIGGIVQKGSYQRVIIVYVKETNQKNVYASTIAAPLFASVARTMVIHEKAF</sequence>
<evidence type="ECO:0000313" key="6">
    <source>
        <dbReference type="Proteomes" id="UP000032214"/>
    </source>
</evidence>
<evidence type="ECO:0008006" key="7">
    <source>
        <dbReference type="Google" id="ProtNLM"/>
    </source>
</evidence>
<proteinExistence type="predicted"/>
<reference evidence="5 6" key="1">
    <citation type="journal article" date="2013" name="Proc. Natl. Acad. Sci. U.S.A.">
        <title>Candidate phylum TM6 genome recovered from a hospital sink biofilm provides genomic insights into this uncultivated phylum.</title>
        <authorList>
            <person name="McLean J.S."/>
            <person name="Lombardo M.J."/>
            <person name="Badger J.H."/>
            <person name="Edlund A."/>
            <person name="Novotny M."/>
            <person name="Yee-Greenbaum J."/>
            <person name="Vyahhi N."/>
            <person name="Hall A.P."/>
            <person name="Yang Y."/>
            <person name="Dupont C.L."/>
            <person name="Ziegler M.G."/>
            <person name="Chitsaz H."/>
            <person name="Allen A.E."/>
            <person name="Yooseph S."/>
            <person name="Tesler G."/>
            <person name="Pevzner P.A."/>
            <person name="Friedman R.M."/>
            <person name="Nealson K.H."/>
            <person name="Venter J.C."/>
            <person name="Lasken R.S."/>
        </authorList>
    </citation>
    <scope>NUCLEOTIDE SEQUENCE [LARGE SCALE GENOMIC DNA]</scope>
    <source>
        <strain evidence="5 6">TM6SC1</strain>
    </source>
</reference>
<dbReference type="SUPFAM" id="SSF56601">
    <property type="entry name" value="beta-lactamase/transpeptidase-like"/>
    <property type="match status" value="1"/>
</dbReference>
<dbReference type="Gene3D" id="3.40.710.10">
    <property type="entry name" value="DD-peptidase/beta-lactamase superfamily"/>
    <property type="match status" value="1"/>
</dbReference>
<feature type="domain" description="Penicillin-binding protein transpeptidase" evidence="3">
    <location>
        <begin position="237"/>
        <end position="534"/>
    </location>
</feature>
<dbReference type="SUPFAM" id="SSF56519">
    <property type="entry name" value="Penicillin binding protein dimerisation domain"/>
    <property type="match status" value="1"/>
</dbReference>
<feature type="domain" description="Penicillin-binding protein dimerisation" evidence="4">
    <location>
        <begin position="52"/>
        <end position="188"/>
    </location>
</feature>
<dbReference type="Proteomes" id="UP000032214">
    <property type="component" value="Unassembled WGS sequence"/>
</dbReference>
<dbReference type="STRING" id="1306947.J120_02445"/>
<dbReference type="PANTHER" id="PTHR30627">
    <property type="entry name" value="PEPTIDOGLYCAN D,D-TRANSPEPTIDASE"/>
    <property type="match status" value="1"/>
</dbReference>
<name>A0A0D2K4N7_9BACT</name>
<dbReference type="Gene3D" id="3.30.450.330">
    <property type="match status" value="1"/>
</dbReference>
<dbReference type="GO" id="GO:0005886">
    <property type="term" value="C:plasma membrane"/>
    <property type="evidence" value="ECO:0007669"/>
    <property type="project" value="TreeGrafter"/>
</dbReference>
<organism evidence="5 6">
    <name type="scientific">candidate division TM6 bacterium JCVI TM6SC1</name>
    <dbReference type="NCBI Taxonomy" id="1306947"/>
    <lineage>
        <taxon>Bacteria</taxon>
        <taxon>Candidatus Babelota</taxon>
        <taxon>Vermiphilus</taxon>
    </lineage>
</organism>
<dbReference type="AlphaFoldDB" id="A0A0D2K4N7"/>
<gene>
    <name evidence="5" type="ORF">J120_02445</name>
</gene>
<keyword evidence="2" id="KW-0472">Membrane</keyword>
<dbReference type="GO" id="GO:0071555">
    <property type="term" value="P:cell wall organization"/>
    <property type="evidence" value="ECO:0007669"/>
    <property type="project" value="TreeGrafter"/>
</dbReference>
<dbReference type="InterPro" id="IPR005311">
    <property type="entry name" value="PBP_dimer"/>
</dbReference>
<accession>A0A0D2K4N7</accession>
<evidence type="ECO:0000256" key="1">
    <source>
        <dbReference type="ARBA" id="ARBA00004370"/>
    </source>
</evidence>
<evidence type="ECO:0000259" key="4">
    <source>
        <dbReference type="Pfam" id="PF03717"/>
    </source>
</evidence>
<dbReference type="InterPro" id="IPR001460">
    <property type="entry name" value="PCN-bd_Tpept"/>
</dbReference>
<comment type="subcellular location">
    <subcellularLocation>
        <location evidence="1">Membrane</location>
    </subcellularLocation>
</comment>
<dbReference type="GO" id="GO:0008658">
    <property type="term" value="F:penicillin binding"/>
    <property type="evidence" value="ECO:0007669"/>
    <property type="project" value="InterPro"/>
</dbReference>
<dbReference type="EMBL" id="ARQD01000002">
    <property type="protein sequence ID" value="KIX85177.1"/>
    <property type="molecule type" value="Genomic_DNA"/>
</dbReference>
<dbReference type="eggNOG" id="COG0768">
    <property type="taxonomic scope" value="Bacteria"/>
</dbReference>
<dbReference type="Gene3D" id="3.90.1310.10">
    <property type="entry name" value="Penicillin-binding protein 2a (Domain 2)"/>
    <property type="match status" value="1"/>
</dbReference>
<evidence type="ECO:0000256" key="2">
    <source>
        <dbReference type="ARBA" id="ARBA00023136"/>
    </source>
</evidence>